<feature type="domain" description="Metallo-beta-lactamase" evidence="7">
    <location>
        <begin position="538"/>
        <end position="699"/>
    </location>
</feature>
<evidence type="ECO:0000313" key="8">
    <source>
        <dbReference type="EMBL" id="SDB86864.1"/>
    </source>
</evidence>
<feature type="transmembrane region" description="Helical" evidence="6">
    <location>
        <begin position="281"/>
        <end position="297"/>
    </location>
</feature>
<dbReference type="InterPro" id="IPR035681">
    <property type="entry name" value="ComA-like_MBL"/>
</dbReference>
<name>A0A1G6GY53_9ACTN</name>
<dbReference type="Pfam" id="PF00753">
    <property type="entry name" value="Lactamase_B"/>
    <property type="match status" value="1"/>
</dbReference>
<dbReference type="STRING" id="1577474.GA0111570_105266"/>
<dbReference type="EMBL" id="FMYF01000005">
    <property type="protein sequence ID" value="SDB86864.1"/>
    <property type="molecule type" value="Genomic_DNA"/>
</dbReference>
<dbReference type="Proteomes" id="UP000199086">
    <property type="component" value="Unassembled WGS sequence"/>
</dbReference>
<dbReference type="PANTHER" id="PTHR30619">
    <property type="entry name" value="DNA INTERNALIZATION/COMPETENCE PROTEIN COMEC/REC2"/>
    <property type="match status" value="1"/>
</dbReference>
<evidence type="ECO:0000313" key="9">
    <source>
        <dbReference type="Proteomes" id="UP000199086"/>
    </source>
</evidence>
<feature type="transmembrane region" description="Helical" evidence="6">
    <location>
        <begin position="249"/>
        <end position="269"/>
    </location>
</feature>
<feature type="transmembrane region" description="Helical" evidence="6">
    <location>
        <begin position="502"/>
        <end position="520"/>
    </location>
</feature>
<feature type="transmembrane region" description="Helical" evidence="6">
    <location>
        <begin position="352"/>
        <end position="369"/>
    </location>
</feature>
<dbReference type="PANTHER" id="PTHR30619:SF1">
    <property type="entry name" value="RECOMBINATION PROTEIN 2"/>
    <property type="match status" value="1"/>
</dbReference>
<protein>
    <submittedName>
        <fullName evidence="8">Competence protein ComEC</fullName>
    </submittedName>
</protein>
<dbReference type="InterPro" id="IPR001279">
    <property type="entry name" value="Metallo-B-lactamas"/>
</dbReference>
<dbReference type="AlphaFoldDB" id="A0A1G6GY53"/>
<dbReference type="GO" id="GO:0005886">
    <property type="term" value="C:plasma membrane"/>
    <property type="evidence" value="ECO:0007669"/>
    <property type="project" value="UniProtKB-SubCell"/>
</dbReference>
<evidence type="ECO:0000256" key="5">
    <source>
        <dbReference type="ARBA" id="ARBA00023136"/>
    </source>
</evidence>
<evidence type="ECO:0000259" key="7">
    <source>
        <dbReference type="SMART" id="SM00849"/>
    </source>
</evidence>
<dbReference type="SMART" id="SM00849">
    <property type="entry name" value="Lactamase_B"/>
    <property type="match status" value="1"/>
</dbReference>
<comment type="subcellular location">
    <subcellularLocation>
        <location evidence="1">Cell membrane</location>
        <topology evidence="1">Multi-pass membrane protein</topology>
    </subcellularLocation>
</comment>
<gene>
    <name evidence="8" type="ORF">GA0111570_105266</name>
</gene>
<keyword evidence="9" id="KW-1185">Reference proteome</keyword>
<feature type="transmembrane region" description="Helical" evidence="6">
    <location>
        <begin position="35"/>
        <end position="51"/>
    </location>
</feature>
<dbReference type="RefSeq" id="WP_092610010.1">
    <property type="nucleotide sequence ID" value="NZ_FMYF01000005.1"/>
</dbReference>
<keyword evidence="5 6" id="KW-0472">Membrane</keyword>
<feature type="transmembrane region" description="Helical" evidence="6">
    <location>
        <begin position="444"/>
        <end position="466"/>
    </location>
</feature>
<dbReference type="CDD" id="cd07731">
    <property type="entry name" value="ComA-like_MBL-fold"/>
    <property type="match status" value="1"/>
</dbReference>
<reference evidence="8 9" key="1">
    <citation type="submission" date="2016-06" db="EMBL/GenBank/DDBJ databases">
        <authorList>
            <person name="Olsen C.W."/>
            <person name="Carey S."/>
            <person name="Hinshaw L."/>
            <person name="Karasin A.I."/>
        </authorList>
    </citation>
    <scope>NUCLEOTIDE SEQUENCE [LARGE SCALE GENOMIC DNA]</scope>
    <source>
        <strain evidence="8 9">LZ-22</strain>
    </source>
</reference>
<dbReference type="NCBIfam" id="TIGR00360">
    <property type="entry name" value="ComEC_N-term"/>
    <property type="match status" value="1"/>
</dbReference>
<feature type="transmembrane region" description="Helical" evidence="6">
    <location>
        <begin position="381"/>
        <end position="402"/>
    </location>
</feature>
<dbReference type="InterPro" id="IPR036866">
    <property type="entry name" value="RibonucZ/Hydroxyglut_hydro"/>
</dbReference>
<evidence type="ECO:0000256" key="1">
    <source>
        <dbReference type="ARBA" id="ARBA00004651"/>
    </source>
</evidence>
<keyword evidence="3 6" id="KW-0812">Transmembrane</keyword>
<dbReference type="SUPFAM" id="SSF56281">
    <property type="entry name" value="Metallo-hydrolase/oxidoreductase"/>
    <property type="match status" value="1"/>
</dbReference>
<dbReference type="OrthoDB" id="7177610at2"/>
<dbReference type="InterPro" id="IPR004477">
    <property type="entry name" value="ComEC_N"/>
</dbReference>
<proteinExistence type="predicted"/>
<feature type="transmembrane region" description="Helical" evidence="6">
    <location>
        <begin position="58"/>
        <end position="77"/>
    </location>
</feature>
<dbReference type="Pfam" id="PF03772">
    <property type="entry name" value="Competence"/>
    <property type="match status" value="1"/>
</dbReference>
<sequence>MPASDHPGPTDLRLVVPALAAWAGAWLGTGGDQRAVLVAATVALLVVGAALRRRRWAWLPGCVALLGALLVGVLHAVPVTSGTVHRLAEDRARVGVEMVLLNDPVTVAPYGPSDGTDTRGGQLWVRARVEQVSAEGRRTTTRAPVLVTVSATDAPGWQEAIAGARVAVRGTLAAADPGSDLAAILRATGPPQLVDGPRWDQRVVEATHQGLRDAVADRAPPARALVPALVVGDTSGVDQEMEEAFRASGLLHVMAVSGSNLTLLLAFLLTAAKLLGVRGRVLHAVTASGVIVFVALCSTEPSVLRATAMGVVGLTALMAGASDGRRKGLRSLAVAVIVLLMLDPWLARSAGFVLSTSATAGIVLWATRWSEAMGRWAPRWLAEAVTVPLAAQLATGPVAVVLSGDISAVGLLANMAVGPLVGPATVCGFAAAGLGTLWPLGAELVAFPAALAARGIVAVAEVSAAAPGATLWWPPGTAGVVLLVAATAAGVIAVPAVLARRWLSVALGLVLLALVLRGPAQPGWPPRDWDLAVCDVGQGNVIVLAAAPGQAVLVDTGGDPAAVLRCLRGLGIHRIPLLVLSHLHADHAGALGDVLQRLPVDAVLTAPGHRPDTDGVPQLTSAEGDVIRVGAVTWQTLAPRPGAPASKDTADENDGSLVGRATVDGATVLLPGDLQAEGQDRLLRSGADVAATFLVVPHHGSRDQSEAFLRATGARMALVSVGRDNTYGHPHRQTLQTLTGLGMAIVRTDERGDLVVSCTEQRCRTTGAH</sequence>
<evidence type="ECO:0000256" key="6">
    <source>
        <dbReference type="SAM" id="Phobius"/>
    </source>
</evidence>
<feature type="transmembrane region" description="Helical" evidence="6">
    <location>
        <begin position="472"/>
        <end position="495"/>
    </location>
</feature>
<feature type="transmembrane region" description="Helical" evidence="6">
    <location>
        <begin position="408"/>
        <end position="432"/>
    </location>
</feature>
<dbReference type="InterPro" id="IPR052159">
    <property type="entry name" value="Competence_DNA_uptake"/>
</dbReference>
<keyword evidence="4 6" id="KW-1133">Transmembrane helix</keyword>
<evidence type="ECO:0000256" key="4">
    <source>
        <dbReference type="ARBA" id="ARBA00022989"/>
    </source>
</evidence>
<organism evidence="8 9">
    <name type="scientific">Raineyella antarctica</name>
    <dbReference type="NCBI Taxonomy" id="1577474"/>
    <lineage>
        <taxon>Bacteria</taxon>
        <taxon>Bacillati</taxon>
        <taxon>Actinomycetota</taxon>
        <taxon>Actinomycetes</taxon>
        <taxon>Propionibacteriales</taxon>
        <taxon>Propionibacteriaceae</taxon>
        <taxon>Raineyella</taxon>
    </lineage>
</organism>
<keyword evidence="2" id="KW-1003">Cell membrane</keyword>
<accession>A0A1G6GY53</accession>
<dbReference type="Gene3D" id="3.60.15.10">
    <property type="entry name" value="Ribonuclease Z/Hydroxyacylglutathione hydrolase-like"/>
    <property type="match status" value="1"/>
</dbReference>
<evidence type="ECO:0000256" key="2">
    <source>
        <dbReference type="ARBA" id="ARBA00022475"/>
    </source>
</evidence>
<evidence type="ECO:0000256" key="3">
    <source>
        <dbReference type="ARBA" id="ARBA00022692"/>
    </source>
</evidence>